<protein>
    <submittedName>
        <fullName evidence="1">Uncharacterized protein</fullName>
    </submittedName>
</protein>
<reference evidence="1" key="2">
    <citation type="journal article" date="2015" name="Data Brief">
        <title>Shoot transcriptome of the giant reed, Arundo donax.</title>
        <authorList>
            <person name="Barrero R.A."/>
            <person name="Guerrero F.D."/>
            <person name="Moolhuijzen P."/>
            <person name="Goolsby J.A."/>
            <person name="Tidwell J."/>
            <person name="Bellgard S.E."/>
            <person name="Bellgard M.I."/>
        </authorList>
    </citation>
    <scope>NUCLEOTIDE SEQUENCE</scope>
    <source>
        <tissue evidence="1">Shoot tissue taken approximately 20 cm above the soil surface</tissue>
    </source>
</reference>
<accession>A0A0A9EAW7</accession>
<sequence>MNKNRKSCKTSFAAGESGCFSASSFELTRKLINTSVKGRRTFGACKRVENMCKSWLLVIMQWNRSGMQKENISIISRASIIANICEKHCRISRSSSFSLKRDKQ</sequence>
<dbReference type="EMBL" id="GBRH01201732">
    <property type="protein sequence ID" value="JAD96163.1"/>
    <property type="molecule type" value="Transcribed_RNA"/>
</dbReference>
<evidence type="ECO:0000313" key="1">
    <source>
        <dbReference type="EMBL" id="JAD96163.1"/>
    </source>
</evidence>
<reference evidence="1" key="1">
    <citation type="submission" date="2014-09" db="EMBL/GenBank/DDBJ databases">
        <authorList>
            <person name="Magalhaes I.L.F."/>
            <person name="Oliveira U."/>
            <person name="Santos F.R."/>
            <person name="Vidigal T.H.D.A."/>
            <person name="Brescovit A.D."/>
            <person name="Santos A.J."/>
        </authorList>
    </citation>
    <scope>NUCLEOTIDE SEQUENCE</scope>
    <source>
        <tissue evidence="1">Shoot tissue taken approximately 20 cm above the soil surface</tissue>
    </source>
</reference>
<dbReference type="AlphaFoldDB" id="A0A0A9EAW7"/>
<organism evidence="1">
    <name type="scientific">Arundo donax</name>
    <name type="common">Giant reed</name>
    <name type="synonym">Donax arundinaceus</name>
    <dbReference type="NCBI Taxonomy" id="35708"/>
    <lineage>
        <taxon>Eukaryota</taxon>
        <taxon>Viridiplantae</taxon>
        <taxon>Streptophyta</taxon>
        <taxon>Embryophyta</taxon>
        <taxon>Tracheophyta</taxon>
        <taxon>Spermatophyta</taxon>
        <taxon>Magnoliopsida</taxon>
        <taxon>Liliopsida</taxon>
        <taxon>Poales</taxon>
        <taxon>Poaceae</taxon>
        <taxon>PACMAD clade</taxon>
        <taxon>Arundinoideae</taxon>
        <taxon>Arundineae</taxon>
        <taxon>Arundo</taxon>
    </lineage>
</organism>
<name>A0A0A9EAW7_ARUDO</name>
<proteinExistence type="predicted"/>